<dbReference type="PANTHER" id="PTHR21139:SF42">
    <property type="entry name" value="TRIOSEPHOSPHATE ISOMERASE"/>
    <property type="match status" value="1"/>
</dbReference>
<keyword evidence="2 6" id="KW-0312">Gluconeogenesis</keyword>
<accession>A0ABY5J4K0</accession>
<dbReference type="InterPro" id="IPR000652">
    <property type="entry name" value="Triosephosphate_isomerase"/>
</dbReference>
<dbReference type="InterPro" id="IPR035990">
    <property type="entry name" value="TIM_sf"/>
</dbReference>
<feature type="binding site" evidence="6">
    <location>
        <position position="168"/>
    </location>
    <ligand>
        <name>substrate</name>
    </ligand>
</feature>
<feature type="active site" description="Electrophile" evidence="6">
    <location>
        <position position="93"/>
    </location>
</feature>
<dbReference type="PROSITE" id="PS51440">
    <property type="entry name" value="TIM_2"/>
    <property type="match status" value="1"/>
</dbReference>
<evidence type="ECO:0000313" key="8">
    <source>
        <dbReference type="EMBL" id="UUD36880.1"/>
    </source>
</evidence>
<keyword evidence="3 6" id="KW-0963">Cytoplasm</keyword>
<keyword evidence="9" id="KW-1185">Reference proteome</keyword>
<evidence type="ECO:0000256" key="6">
    <source>
        <dbReference type="HAMAP-Rule" id="MF_00147"/>
    </source>
</evidence>
<comment type="function">
    <text evidence="6">Involved in the gluconeogenesis. Catalyzes stereospecifically the conversion of dihydroxyacetone phosphate (DHAP) to D-glyceraldehyde-3-phosphate (G3P).</text>
</comment>
<feature type="binding site" evidence="6">
    <location>
        <begin position="221"/>
        <end position="222"/>
    </location>
    <ligand>
        <name>substrate</name>
    </ligand>
</feature>
<dbReference type="GO" id="GO:0004807">
    <property type="term" value="F:triose-phosphate isomerase activity"/>
    <property type="evidence" value="ECO:0007669"/>
    <property type="project" value="UniProtKB-EC"/>
</dbReference>
<evidence type="ECO:0000256" key="1">
    <source>
        <dbReference type="ARBA" id="ARBA00007422"/>
    </source>
</evidence>
<comment type="subcellular location">
    <subcellularLocation>
        <location evidence="6 7">Cytoplasm</location>
    </subcellularLocation>
</comment>
<dbReference type="NCBIfam" id="TIGR00419">
    <property type="entry name" value="tim"/>
    <property type="match status" value="1"/>
</dbReference>
<organism evidence="8 9">
    <name type="scientific">Mycoplasmopsis equigenitalium</name>
    <dbReference type="NCBI Taxonomy" id="114883"/>
    <lineage>
        <taxon>Bacteria</taxon>
        <taxon>Bacillati</taxon>
        <taxon>Mycoplasmatota</taxon>
        <taxon>Mycoplasmoidales</taxon>
        <taxon>Metamycoplasmataceae</taxon>
        <taxon>Mycoplasmopsis</taxon>
    </lineage>
</organism>
<comment type="pathway">
    <text evidence="6 7">Carbohydrate biosynthesis; gluconeogenesis.</text>
</comment>
<dbReference type="EMBL" id="CP101808">
    <property type="protein sequence ID" value="UUD36880.1"/>
    <property type="molecule type" value="Genomic_DNA"/>
</dbReference>
<feature type="binding site" evidence="6">
    <location>
        <begin position="6"/>
        <end position="8"/>
    </location>
    <ligand>
        <name>substrate</name>
    </ligand>
</feature>
<evidence type="ECO:0000256" key="3">
    <source>
        <dbReference type="ARBA" id="ARBA00022490"/>
    </source>
</evidence>
<dbReference type="HAMAP" id="MF_00147_B">
    <property type="entry name" value="TIM_B"/>
    <property type="match status" value="1"/>
</dbReference>
<comment type="subunit">
    <text evidence="6 7">Homodimer.</text>
</comment>
<comment type="catalytic activity">
    <reaction evidence="6 7">
        <text>D-glyceraldehyde 3-phosphate = dihydroxyacetone phosphate</text>
        <dbReference type="Rhea" id="RHEA:18585"/>
        <dbReference type="ChEBI" id="CHEBI:57642"/>
        <dbReference type="ChEBI" id="CHEBI:59776"/>
        <dbReference type="EC" id="5.3.1.1"/>
    </reaction>
</comment>
<feature type="active site" description="Proton acceptor" evidence="6">
    <location>
        <position position="162"/>
    </location>
</feature>
<keyword evidence="4 6" id="KW-0324">Glycolysis</keyword>
<dbReference type="InterPro" id="IPR022896">
    <property type="entry name" value="TrioseP_Isoase_bac/euk"/>
</dbReference>
<dbReference type="PANTHER" id="PTHR21139">
    <property type="entry name" value="TRIOSEPHOSPHATE ISOMERASE"/>
    <property type="match status" value="1"/>
</dbReference>
<dbReference type="PROSITE" id="PS00171">
    <property type="entry name" value="TIM_1"/>
    <property type="match status" value="1"/>
</dbReference>
<feature type="binding site" evidence="6">
    <location>
        <position position="200"/>
    </location>
    <ligand>
        <name>substrate</name>
    </ligand>
</feature>
<evidence type="ECO:0000313" key="9">
    <source>
        <dbReference type="Proteomes" id="UP001059576"/>
    </source>
</evidence>
<dbReference type="SUPFAM" id="SSF51351">
    <property type="entry name" value="Triosephosphate isomerase (TIM)"/>
    <property type="match status" value="1"/>
</dbReference>
<evidence type="ECO:0000256" key="2">
    <source>
        <dbReference type="ARBA" id="ARBA00022432"/>
    </source>
</evidence>
<comment type="similarity">
    <text evidence="1 6 7">Belongs to the triosephosphate isomerase family.</text>
</comment>
<dbReference type="Gene3D" id="3.20.20.70">
    <property type="entry name" value="Aldolase class I"/>
    <property type="match status" value="1"/>
</dbReference>
<dbReference type="InterPro" id="IPR020861">
    <property type="entry name" value="Triosephosphate_isomerase_AS"/>
</dbReference>
<dbReference type="Pfam" id="PF00121">
    <property type="entry name" value="TIM"/>
    <property type="match status" value="1"/>
</dbReference>
<keyword evidence="5 6" id="KW-0413">Isomerase</keyword>
<reference evidence="8" key="1">
    <citation type="submission" date="2022-07" db="EMBL/GenBank/DDBJ databases">
        <title>Complete genome of Mycoplasma equigenitalium type strain T37.</title>
        <authorList>
            <person name="Spergser J."/>
        </authorList>
    </citation>
    <scope>NUCLEOTIDE SEQUENCE</scope>
    <source>
        <strain evidence="8">T37</strain>
    </source>
</reference>
<dbReference type="RefSeq" id="WP_256541823.1">
    <property type="nucleotide sequence ID" value="NZ_CP101808.1"/>
</dbReference>
<protein>
    <recommendedName>
        <fullName evidence="6 7">Triosephosphate isomerase</fullName>
        <shortName evidence="6">TIM</shortName>
        <shortName evidence="6">TPI</shortName>
        <ecNumber evidence="6 7">5.3.1.1</ecNumber>
    </recommendedName>
    <alternativeName>
        <fullName evidence="6">Triose-phosphate isomerase</fullName>
    </alternativeName>
</protein>
<dbReference type="EC" id="5.3.1.1" evidence="6 7"/>
<evidence type="ECO:0000256" key="7">
    <source>
        <dbReference type="RuleBase" id="RU363013"/>
    </source>
</evidence>
<gene>
    <name evidence="6 8" type="primary">tpiA</name>
    <name evidence="8" type="ORF">NPA09_03210</name>
</gene>
<dbReference type="InterPro" id="IPR013785">
    <property type="entry name" value="Aldolase_TIM"/>
</dbReference>
<name>A0ABY5J4K0_9BACT</name>
<dbReference type="Proteomes" id="UP001059576">
    <property type="component" value="Chromosome"/>
</dbReference>
<evidence type="ECO:0000256" key="5">
    <source>
        <dbReference type="ARBA" id="ARBA00023235"/>
    </source>
</evidence>
<comment type="pathway">
    <text evidence="6 7">Carbohydrate degradation; glycolysis; D-glyceraldehyde 3-phosphate from glycerone phosphate: step 1/1.</text>
</comment>
<sequence>MIIIGNWKMNKTYSETVEFIKEFKELHREEKNKYPRKMKFAIAAPFVNLSAFLKSKLPVCAQNVSEHASGAYTGEVSASMLKDLNVTYAIVGHSERRQYYGETDEIVNAKAKALIEAGITPVICVGETLEEYEAGKTKQVVLKQLQDSLKGLDLEKIVLAYEPIWAIGTGKVATPEIAEEVCKFIRKNTSKKLVIQYGGSVKPDNVAELAAQKNIDGFLVGGASLTAKGFVKLLTLNN</sequence>
<proteinExistence type="inferred from homology"/>
<evidence type="ECO:0000256" key="4">
    <source>
        <dbReference type="ARBA" id="ARBA00023152"/>
    </source>
</evidence>
<dbReference type="CDD" id="cd00311">
    <property type="entry name" value="TIM"/>
    <property type="match status" value="1"/>
</dbReference>